<name>A0ABD2PD54_9CUCU</name>
<dbReference type="EMBL" id="JABFTP020000185">
    <property type="protein sequence ID" value="KAL3288824.1"/>
    <property type="molecule type" value="Genomic_DNA"/>
</dbReference>
<feature type="region of interest" description="Disordered" evidence="1">
    <location>
        <begin position="105"/>
        <end position="124"/>
    </location>
</feature>
<comment type="caution">
    <text evidence="2">The sequence shown here is derived from an EMBL/GenBank/DDBJ whole genome shotgun (WGS) entry which is preliminary data.</text>
</comment>
<evidence type="ECO:0000313" key="3">
    <source>
        <dbReference type="Proteomes" id="UP001516400"/>
    </source>
</evidence>
<proteinExistence type="predicted"/>
<evidence type="ECO:0000313" key="2">
    <source>
        <dbReference type="EMBL" id="KAL3288824.1"/>
    </source>
</evidence>
<accession>A0ABD2PD54</accession>
<evidence type="ECO:0000256" key="1">
    <source>
        <dbReference type="SAM" id="MobiDB-lite"/>
    </source>
</evidence>
<dbReference type="Proteomes" id="UP001516400">
    <property type="component" value="Unassembled WGS sequence"/>
</dbReference>
<protein>
    <submittedName>
        <fullName evidence="2">Uncharacterized protein</fullName>
    </submittedName>
</protein>
<dbReference type="AlphaFoldDB" id="A0ABD2PD54"/>
<gene>
    <name evidence="2" type="ORF">HHI36_003272</name>
</gene>
<organism evidence="2 3">
    <name type="scientific">Cryptolaemus montrouzieri</name>
    <dbReference type="NCBI Taxonomy" id="559131"/>
    <lineage>
        <taxon>Eukaryota</taxon>
        <taxon>Metazoa</taxon>
        <taxon>Ecdysozoa</taxon>
        <taxon>Arthropoda</taxon>
        <taxon>Hexapoda</taxon>
        <taxon>Insecta</taxon>
        <taxon>Pterygota</taxon>
        <taxon>Neoptera</taxon>
        <taxon>Endopterygota</taxon>
        <taxon>Coleoptera</taxon>
        <taxon>Polyphaga</taxon>
        <taxon>Cucujiformia</taxon>
        <taxon>Coccinelloidea</taxon>
        <taxon>Coccinellidae</taxon>
        <taxon>Scymninae</taxon>
        <taxon>Scymnini</taxon>
        <taxon>Cryptolaemus</taxon>
    </lineage>
</organism>
<keyword evidence="3" id="KW-1185">Reference proteome</keyword>
<reference evidence="2 3" key="1">
    <citation type="journal article" date="2021" name="BMC Biol.">
        <title>Horizontally acquired antibacterial genes associated with adaptive radiation of ladybird beetles.</title>
        <authorList>
            <person name="Li H.S."/>
            <person name="Tang X.F."/>
            <person name="Huang Y.H."/>
            <person name="Xu Z.Y."/>
            <person name="Chen M.L."/>
            <person name="Du X.Y."/>
            <person name="Qiu B.Y."/>
            <person name="Chen P.T."/>
            <person name="Zhang W."/>
            <person name="Slipinski A."/>
            <person name="Escalona H.E."/>
            <person name="Waterhouse R.M."/>
            <person name="Zwick A."/>
            <person name="Pang H."/>
        </authorList>
    </citation>
    <scope>NUCLEOTIDE SEQUENCE [LARGE SCALE GENOMIC DNA]</scope>
    <source>
        <strain evidence="2">SYSU2018</strain>
    </source>
</reference>
<sequence length="133" mass="15219">MCKCCQSCLETIWWHLIEKRFCYDENIALYDVEKIHEEKNNNIFENMAFFDSVSVIAGRSVVTIDSPKKFQIPVIQQPRLSIISNSSQTNQNRISLEKTLSKSTPDILKTHKADPNELDASSDTEEALQKALL</sequence>